<keyword evidence="2" id="KW-1185">Reference proteome</keyword>
<evidence type="ECO:0000313" key="1">
    <source>
        <dbReference type="EMBL" id="OJA15549.1"/>
    </source>
</evidence>
<dbReference type="AlphaFoldDB" id="A0A1J8Q3A0"/>
<dbReference type="STRING" id="180088.A0A1J8Q3A0"/>
<sequence length="129" mass="14663">MLNTHKQSAELLDTWTRLRLHVVEMNDHVERVPSDDEQRETSSIADAKEYGIFAVASKTLKSVLPRCPTNSSYLYVSGQAWLSKKCQYQIFQFFTACIKPKSTGKLLKPNVDSLVANFAFPQFTRNASM</sequence>
<dbReference type="EMBL" id="LVVM01003060">
    <property type="protein sequence ID" value="OJA15549.1"/>
    <property type="molecule type" value="Genomic_DNA"/>
</dbReference>
<evidence type="ECO:0000313" key="2">
    <source>
        <dbReference type="Proteomes" id="UP000183567"/>
    </source>
</evidence>
<gene>
    <name evidence="1" type="ORF">AZE42_10931</name>
</gene>
<protein>
    <submittedName>
        <fullName evidence="1">Uncharacterized protein</fullName>
    </submittedName>
</protein>
<organism evidence="1 2">
    <name type="scientific">Rhizopogon vesiculosus</name>
    <dbReference type="NCBI Taxonomy" id="180088"/>
    <lineage>
        <taxon>Eukaryota</taxon>
        <taxon>Fungi</taxon>
        <taxon>Dikarya</taxon>
        <taxon>Basidiomycota</taxon>
        <taxon>Agaricomycotina</taxon>
        <taxon>Agaricomycetes</taxon>
        <taxon>Agaricomycetidae</taxon>
        <taxon>Boletales</taxon>
        <taxon>Suillineae</taxon>
        <taxon>Rhizopogonaceae</taxon>
        <taxon>Rhizopogon</taxon>
    </lineage>
</organism>
<accession>A0A1J8Q3A0</accession>
<name>A0A1J8Q3A0_9AGAM</name>
<dbReference type="OrthoDB" id="2688448at2759"/>
<dbReference type="Proteomes" id="UP000183567">
    <property type="component" value="Unassembled WGS sequence"/>
</dbReference>
<comment type="caution">
    <text evidence="1">The sequence shown here is derived from an EMBL/GenBank/DDBJ whole genome shotgun (WGS) entry which is preliminary data.</text>
</comment>
<reference evidence="1 2" key="1">
    <citation type="submission" date="2016-03" db="EMBL/GenBank/DDBJ databases">
        <title>Comparative genomics of the ectomycorrhizal sister species Rhizopogon vinicolor and Rhizopogon vesiculosus (Basidiomycota: Boletales) reveals a divergence of the mating type B locus.</title>
        <authorList>
            <person name="Mujic A.B."/>
            <person name="Kuo A."/>
            <person name="Tritt A."/>
            <person name="Lipzen A."/>
            <person name="Chen C."/>
            <person name="Johnson J."/>
            <person name="Sharma A."/>
            <person name="Barry K."/>
            <person name="Grigoriev I.V."/>
            <person name="Spatafora J.W."/>
        </authorList>
    </citation>
    <scope>NUCLEOTIDE SEQUENCE [LARGE SCALE GENOMIC DNA]</scope>
    <source>
        <strain evidence="1 2">AM-OR11-056</strain>
    </source>
</reference>
<proteinExistence type="predicted"/>